<dbReference type="SUPFAM" id="SSF50346">
    <property type="entry name" value="PRC-barrel domain"/>
    <property type="match status" value="1"/>
</dbReference>
<dbReference type="Proteomes" id="UP001610063">
    <property type="component" value="Unassembled WGS sequence"/>
</dbReference>
<feature type="domain" description="Ribosome maturation factor RimM PRC barrel" evidence="7">
    <location>
        <begin position="102"/>
        <end position="167"/>
    </location>
</feature>
<dbReference type="Pfam" id="PF01782">
    <property type="entry name" value="RimM"/>
    <property type="match status" value="1"/>
</dbReference>
<keyword evidence="3 5" id="KW-0698">rRNA processing</keyword>
<dbReference type="SUPFAM" id="SSF50447">
    <property type="entry name" value="Translation proteins"/>
    <property type="match status" value="1"/>
</dbReference>
<evidence type="ECO:0000256" key="3">
    <source>
        <dbReference type="ARBA" id="ARBA00022552"/>
    </source>
</evidence>
<keyword evidence="1 5" id="KW-0963">Cytoplasm</keyword>
<evidence type="ECO:0000256" key="5">
    <source>
        <dbReference type="HAMAP-Rule" id="MF_00014"/>
    </source>
</evidence>
<comment type="function">
    <text evidence="5">An accessory protein needed during the final step in the assembly of 30S ribosomal subunit, possibly for assembly of the head region. Essential for efficient processing of 16S rRNA. May be needed both before and after RbfA during the maturation of 16S rRNA. It has affinity for free ribosomal 30S subunits but not for 70S ribosomes.</text>
</comment>
<comment type="subcellular location">
    <subcellularLocation>
        <location evidence="5">Cytoplasm</location>
    </subcellularLocation>
</comment>
<reference evidence="8 9" key="1">
    <citation type="journal article" date="2013" name="Int. J. Syst. Evol. Microbiol.">
        <title>Marinoscillum luteum sp. nov., isolated from marine sediment.</title>
        <authorList>
            <person name="Cha I.T."/>
            <person name="Park S.J."/>
            <person name="Kim S.J."/>
            <person name="Kim J.G."/>
            <person name="Jung M.Y."/>
            <person name="Shin K.S."/>
            <person name="Kwon K.K."/>
            <person name="Yang S.H."/>
            <person name="Seo Y.S."/>
            <person name="Rhee S.K."/>
        </authorList>
    </citation>
    <scope>NUCLEOTIDE SEQUENCE [LARGE SCALE GENOMIC DNA]</scope>
    <source>
        <strain evidence="8 9">KCTC 23939</strain>
    </source>
</reference>
<dbReference type="EMBL" id="JBIPKE010000019">
    <property type="protein sequence ID" value="MFH6984953.1"/>
    <property type="molecule type" value="Genomic_DNA"/>
</dbReference>
<dbReference type="InterPro" id="IPR036976">
    <property type="entry name" value="RimM_N_sf"/>
</dbReference>
<dbReference type="NCBIfam" id="TIGR02273">
    <property type="entry name" value="16S_RimM"/>
    <property type="match status" value="1"/>
</dbReference>
<dbReference type="RefSeq" id="WP_395418392.1">
    <property type="nucleotide sequence ID" value="NZ_JBIPKE010000019.1"/>
</dbReference>
<evidence type="ECO:0000256" key="4">
    <source>
        <dbReference type="ARBA" id="ARBA00023186"/>
    </source>
</evidence>
<evidence type="ECO:0000313" key="8">
    <source>
        <dbReference type="EMBL" id="MFH6984953.1"/>
    </source>
</evidence>
<comment type="domain">
    <text evidence="5">The PRC barrel domain binds ribosomal protein uS19.</text>
</comment>
<comment type="caution">
    <text evidence="8">The sequence shown here is derived from an EMBL/GenBank/DDBJ whole genome shotgun (WGS) entry which is preliminary data.</text>
</comment>
<evidence type="ECO:0000259" key="6">
    <source>
        <dbReference type="Pfam" id="PF01782"/>
    </source>
</evidence>
<dbReference type="PANTHER" id="PTHR33692">
    <property type="entry name" value="RIBOSOME MATURATION FACTOR RIMM"/>
    <property type="match status" value="1"/>
</dbReference>
<comment type="similarity">
    <text evidence="5">Belongs to the RimM family.</text>
</comment>
<dbReference type="Gene3D" id="2.30.30.240">
    <property type="entry name" value="PRC-barrel domain"/>
    <property type="match status" value="1"/>
</dbReference>
<dbReference type="Pfam" id="PF24986">
    <property type="entry name" value="PRC_RimM"/>
    <property type="match status" value="1"/>
</dbReference>
<dbReference type="Gene3D" id="2.40.30.60">
    <property type="entry name" value="RimM"/>
    <property type="match status" value="1"/>
</dbReference>
<dbReference type="HAMAP" id="MF_00014">
    <property type="entry name" value="Ribosome_mat_RimM"/>
    <property type="match status" value="1"/>
</dbReference>
<proteinExistence type="inferred from homology"/>
<keyword evidence="2 5" id="KW-0690">Ribosome biogenesis</keyword>
<evidence type="ECO:0000259" key="7">
    <source>
        <dbReference type="Pfam" id="PF24986"/>
    </source>
</evidence>
<gene>
    <name evidence="5 8" type="primary">rimM</name>
    <name evidence="8" type="ORF">ACHKAR_15970</name>
</gene>
<dbReference type="InterPro" id="IPR011033">
    <property type="entry name" value="PRC_barrel-like_sf"/>
</dbReference>
<dbReference type="InterPro" id="IPR002676">
    <property type="entry name" value="RimM_N"/>
</dbReference>
<keyword evidence="9" id="KW-1185">Reference proteome</keyword>
<name>A0ABW7NBG9_9BACT</name>
<dbReference type="InterPro" id="IPR056792">
    <property type="entry name" value="PRC_RimM"/>
</dbReference>
<evidence type="ECO:0000256" key="2">
    <source>
        <dbReference type="ARBA" id="ARBA00022517"/>
    </source>
</evidence>
<dbReference type="PANTHER" id="PTHR33692:SF1">
    <property type="entry name" value="RIBOSOME MATURATION FACTOR RIMM"/>
    <property type="match status" value="1"/>
</dbReference>
<organism evidence="8 9">
    <name type="scientific">Marinoscillum luteum</name>
    <dbReference type="NCBI Taxonomy" id="861051"/>
    <lineage>
        <taxon>Bacteria</taxon>
        <taxon>Pseudomonadati</taxon>
        <taxon>Bacteroidota</taxon>
        <taxon>Cytophagia</taxon>
        <taxon>Cytophagales</taxon>
        <taxon>Reichenbachiellaceae</taxon>
        <taxon>Marinoscillum</taxon>
    </lineage>
</organism>
<dbReference type="InterPro" id="IPR011961">
    <property type="entry name" value="RimM"/>
</dbReference>
<keyword evidence="4 5" id="KW-0143">Chaperone</keyword>
<sequence>MGFEECYQLGNVTKTHGLRGEVVLFLDVDNPQEYQELESVFIDLNGKLVPFFMESFHLQGDRAIVAFEEIESIEDASELIGRDLYLPLNRLPKLPKGKYYYHELPGLQVFDGDQLLGQVTQVYQMPNNNLLAVDHQSIEILIPLEEAIVHTVDIAAGKILCTLPDGLLDVYLDQKP</sequence>
<feature type="domain" description="RimM N-terminal" evidence="6">
    <location>
        <begin position="9"/>
        <end position="87"/>
    </location>
</feature>
<evidence type="ECO:0000256" key="1">
    <source>
        <dbReference type="ARBA" id="ARBA00022490"/>
    </source>
</evidence>
<evidence type="ECO:0000313" key="9">
    <source>
        <dbReference type="Proteomes" id="UP001610063"/>
    </source>
</evidence>
<dbReference type="InterPro" id="IPR009000">
    <property type="entry name" value="Transl_B-barrel_sf"/>
</dbReference>
<accession>A0ABW7NBG9</accession>
<comment type="subunit">
    <text evidence="5">Binds ribosomal protein uS19.</text>
</comment>
<protein>
    <recommendedName>
        <fullName evidence="5">Ribosome maturation factor RimM</fullName>
    </recommendedName>
</protein>